<organism evidence="1 2">
    <name type="scientific">Penicillium subrubescens</name>
    <dbReference type="NCBI Taxonomy" id="1316194"/>
    <lineage>
        <taxon>Eukaryota</taxon>
        <taxon>Fungi</taxon>
        <taxon>Dikarya</taxon>
        <taxon>Ascomycota</taxon>
        <taxon>Pezizomycotina</taxon>
        <taxon>Eurotiomycetes</taxon>
        <taxon>Eurotiomycetidae</taxon>
        <taxon>Eurotiales</taxon>
        <taxon>Aspergillaceae</taxon>
        <taxon>Penicillium</taxon>
    </lineage>
</organism>
<dbReference type="EMBL" id="MNBE01000276">
    <property type="protein sequence ID" value="OKP11594.1"/>
    <property type="molecule type" value="Genomic_DNA"/>
</dbReference>
<reference evidence="1 2" key="1">
    <citation type="submission" date="2016-10" db="EMBL/GenBank/DDBJ databases">
        <title>Genome sequence of the ascomycete fungus Penicillium subrubescens.</title>
        <authorList>
            <person name="De Vries R.P."/>
            <person name="Peng M."/>
            <person name="Dilokpimol A."/>
            <person name="Hilden K."/>
            <person name="Makela M.R."/>
            <person name="Grigoriev I."/>
            <person name="Riley R."/>
            <person name="Granchi Z."/>
        </authorList>
    </citation>
    <scope>NUCLEOTIDE SEQUENCE [LARGE SCALE GENOMIC DNA]</scope>
    <source>
        <strain evidence="1 2">CBS 132785</strain>
    </source>
</reference>
<sequence>MDLIVITTYEIIFSNNKTVTGESVALMQFVKESGKLALRTNKLILDPNPLMSGLAAVSEPQIPPTDQQLADKPTVNHAENVALID</sequence>
<name>A0A1Q5UGL5_9EURO</name>
<gene>
    <name evidence="1" type="ORF">PENSUB_2896</name>
</gene>
<accession>A0A1Q5UGL5</accession>
<dbReference type="Proteomes" id="UP000186955">
    <property type="component" value="Unassembled WGS sequence"/>
</dbReference>
<protein>
    <submittedName>
        <fullName evidence="1">Uncharacterized protein</fullName>
    </submittedName>
</protein>
<dbReference type="AlphaFoldDB" id="A0A1Q5UGL5"/>
<proteinExistence type="predicted"/>
<evidence type="ECO:0000313" key="1">
    <source>
        <dbReference type="EMBL" id="OKP11594.1"/>
    </source>
</evidence>
<evidence type="ECO:0000313" key="2">
    <source>
        <dbReference type="Proteomes" id="UP000186955"/>
    </source>
</evidence>
<comment type="caution">
    <text evidence="1">The sequence shown here is derived from an EMBL/GenBank/DDBJ whole genome shotgun (WGS) entry which is preliminary data.</text>
</comment>
<keyword evidence="2" id="KW-1185">Reference proteome</keyword>